<dbReference type="PROSITE" id="PS50109">
    <property type="entry name" value="HIS_KIN"/>
    <property type="match status" value="1"/>
</dbReference>
<dbReference type="InterPro" id="IPR001789">
    <property type="entry name" value="Sig_transdc_resp-reg_receiver"/>
</dbReference>
<dbReference type="SMART" id="SM00448">
    <property type="entry name" value="REC"/>
    <property type="match status" value="1"/>
</dbReference>
<feature type="domain" description="Histidine kinase" evidence="8">
    <location>
        <begin position="841"/>
        <end position="1061"/>
    </location>
</feature>
<evidence type="ECO:0000259" key="9">
    <source>
        <dbReference type="PROSITE" id="PS50110"/>
    </source>
</evidence>
<feature type="modified residue" description="Phosphohistidine" evidence="5">
    <location>
        <position position="1258"/>
    </location>
</feature>
<dbReference type="Pfam" id="PF00072">
    <property type="entry name" value="Response_reg"/>
    <property type="match status" value="1"/>
</dbReference>
<dbReference type="PANTHER" id="PTHR45339:SF6">
    <property type="entry name" value="SENSORY HISTIDINE PROTEIN KINASE"/>
    <property type="match status" value="1"/>
</dbReference>
<dbReference type="CDD" id="cd17546">
    <property type="entry name" value="REC_hyHK_CKI1_RcsC-like"/>
    <property type="match status" value="1"/>
</dbReference>
<dbReference type="CDD" id="cd00082">
    <property type="entry name" value="HisKA"/>
    <property type="match status" value="1"/>
</dbReference>
<evidence type="ECO:0000313" key="11">
    <source>
        <dbReference type="EMBL" id="SOD95437.1"/>
    </source>
</evidence>
<dbReference type="InterPro" id="IPR008207">
    <property type="entry name" value="Sig_transdc_His_kin_Hpt_dom"/>
</dbReference>
<dbReference type="Gene3D" id="3.30.565.10">
    <property type="entry name" value="Histidine kinase-like ATPase, C-terminal domain"/>
    <property type="match status" value="1"/>
</dbReference>
<dbReference type="SUPFAM" id="SSF63829">
    <property type="entry name" value="Calcium-dependent phosphotriesterase"/>
    <property type="match status" value="2"/>
</dbReference>
<dbReference type="InterPro" id="IPR036890">
    <property type="entry name" value="HATPase_C_sf"/>
</dbReference>
<keyword evidence="11" id="KW-0808">Transferase</keyword>
<protein>
    <recommendedName>
        <fullName evidence="2">histidine kinase</fullName>
        <ecNumber evidence="2">2.7.13.3</ecNumber>
    </recommendedName>
</protein>
<feature type="signal peptide" evidence="7">
    <location>
        <begin position="1"/>
        <end position="22"/>
    </location>
</feature>
<dbReference type="EMBL" id="OCNJ01000004">
    <property type="protein sequence ID" value="SOD95437.1"/>
    <property type="molecule type" value="Genomic_DNA"/>
</dbReference>
<dbReference type="InterPro" id="IPR003661">
    <property type="entry name" value="HisK_dim/P_dom"/>
</dbReference>
<dbReference type="SMART" id="SM00387">
    <property type="entry name" value="HATPase_c"/>
    <property type="match status" value="1"/>
</dbReference>
<evidence type="ECO:0000256" key="3">
    <source>
        <dbReference type="ARBA" id="ARBA00022553"/>
    </source>
</evidence>
<organism evidence="11 12">
    <name type="scientific">Caenispirillum bisanense</name>
    <dbReference type="NCBI Taxonomy" id="414052"/>
    <lineage>
        <taxon>Bacteria</taxon>
        <taxon>Pseudomonadati</taxon>
        <taxon>Pseudomonadota</taxon>
        <taxon>Alphaproteobacteria</taxon>
        <taxon>Rhodospirillales</taxon>
        <taxon>Novispirillaceae</taxon>
        <taxon>Caenispirillum</taxon>
    </lineage>
</organism>
<dbReference type="GO" id="GO:0000155">
    <property type="term" value="F:phosphorelay sensor kinase activity"/>
    <property type="evidence" value="ECO:0007669"/>
    <property type="project" value="InterPro"/>
</dbReference>
<dbReference type="SMART" id="SM00388">
    <property type="entry name" value="HisKA"/>
    <property type="match status" value="1"/>
</dbReference>
<dbReference type="Gene3D" id="1.10.287.130">
    <property type="match status" value="1"/>
</dbReference>
<evidence type="ECO:0000256" key="4">
    <source>
        <dbReference type="ARBA" id="ARBA00023012"/>
    </source>
</evidence>
<dbReference type="GO" id="GO:0005524">
    <property type="term" value="F:ATP binding"/>
    <property type="evidence" value="ECO:0007669"/>
    <property type="project" value="UniProtKB-KW"/>
</dbReference>
<keyword evidence="7" id="KW-0732">Signal</keyword>
<sequence>MHPLLAFLLAVALLLGKAAAAAAPSPLPHEAGWELLAPPVFHHLTPADGLPYPVALGVSQDRHGFMWFATPGGVARWDGYHMRVFRHDPDIAGSPPEDIVTATATDAAGRVWFGTGSGVVFRFDDATERFVAHRNADVSMGRAHGLVADGAAGMWVPGRQGLFHLDAADGRWRQSDLPPGEAGSVLVDRAGRVWVGMAGAILRRDGDGAPWSRIATVPEGDTVSALFEDGTGTLWFGTQRGRVGRLAGDPLRAVVDPRLGFPGYRVTAFAEPAPGVLWMGSYGDGLRELRRETDSVRRIVRDPTSPTSLGDNSVTGLLVDRSGMVWVSSLRGVHRHLPTNPRVMTIIPHRKSGLPGTDVRAVTPAADGGLWLGFRFHGVARLGEMPGARWPSGLPEGPVQAIADPGDGSLWVGQTGGLSRIDLASGAVVPFAPLDRANVWALELEGETLWVGSSKGLARLSLADGSFRTYRYHPKDPHSLSDNQVTALARDGDGRLWVGTYRGLNLLTDPEAGTFQRYLHVPGDATSLPGDLVTDIVQDSRGRLWASTSNGIGILTPAETDPPRFARVGRPQGLRSGSVLSLVEAEDGTMVAGTGDGLAVIDPDTRAVRLLGVAEGVEVRTFWSGAATRLTDGTLALGAFGGLVAMRPAPLPEWAYRPPLVVTGVVVDDRRLLPGEDIVVGASEDRVQVDFAALDYSNPGLNLYAYRLDDGPPVQTDALHRRAVFTNLPPGLHRLEIKGTGSSGLWSDPVHLSLRVLPAWHETVWFRLSAVAAVLLALYGLLHWRKRQHLRREAELNRLVEAKTVEAAEATRRALAGEEEARRALEVVEAADRAKSRFLAVIAHEIRTPLNGLLGMLQAFDGRSLDRASAETLRTALTAGDTLRTLVDSVLEYGRDGADEAAPVLEDVAVRDLAAQVADLLRPQATPRGLELSVTVDEAVPARIRADRPLLVRVLINLLGNGIKFTERGGVRLAVGRGGTTEDPRLILRVSDTGIGIGDDLREAVFRDFVQADDRITRRFGGVGLGLALSRRMAERMGGTLELEQTSPRGSVFRLDIPAIPALEAPPAPVVAAGEGVPLRLLVVDDDEVNRSVARLLLSRLGHVPHFAASGHEALALAEGEDFDVILMDVHMPDMDGVEATRRIRQAEVLAGRDRVPILAMTADLHAGLHETFLAAGGDGGLSKPIVLSALEAALASRGQRPQTVLDARAVAQQVDLLGVTETLRLARLFQRTSRQVLHEMDAAAAAADGVQVGALAHRLRSGALAMGLTALADVAGRMEREAPAAPPGRLGDDLRALRQARKVGLMSFVARLRRQRLNQIRPADQARLAAPANR</sequence>
<evidence type="ECO:0000313" key="12">
    <source>
        <dbReference type="Proteomes" id="UP000219621"/>
    </source>
</evidence>
<dbReference type="Pfam" id="PF02518">
    <property type="entry name" value="HATPase_c"/>
    <property type="match status" value="1"/>
</dbReference>
<dbReference type="InterPro" id="IPR004358">
    <property type="entry name" value="Sig_transdc_His_kin-like_C"/>
</dbReference>
<dbReference type="PROSITE" id="PS50110">
    <property type="entry name" value="RESPONSE_REGULATORY"/>
    <property type="match status" value="1"/>
</dbReference>
<evidence type="ECO:0000256" key="1">
    <source>
        <dbReference type="ARBA" id="ARBA00000085"/>
    </source>
</evidence>
<feature type="modified residue" description="4-aspartylphosphate" evidence="6">
    <location>
        <position position="1129"/>
    </location>
</feature>
<evidence type="ECO:0000256" key="5">
    <source>
        <dbReference type="PROSITE-ProRule" id="PRU00110"/>
    </source>
</evidence>
<keyword evidence="4" id="KW-0902">Two-component regulatory system</keyword>
<dbReference type="PANTHER" id="PTHR45339">
    <property type="entry name" value="HYBRID SIGNAL TRANSDUCTION HISTIDINE KINASE J"/>
    <property type="match status" value="1"/>
</dbReference>
<dbReference type="InterPro" id="IPR015943">
    <property type="entry name" value="WD40/YVTN_repeat-like_dom_sf"/>
</dbReference>
<dbReference type="SUPFAM" id="SSF52172">
    <property type="entry name" value="CheY-like"/>
    <property type="match status" value="1"/>
</dbReference>
<dbReference type="SUPFAM" id="SSF47384">
    <property type="entry name" value="Homodimeric domain of signal transducing histidine kinase"/>
    <property type="match status" value="1"/>
</dbReference>
<dbReference type="InterPro" id="IPR005467">
    <property type="entry name" value="His_kinase_dom"/>
</dbReference>
<dbReference type="InterPro" id="IPR003594">
    <property type="entry name" value="HATPase_dom"/>
</dbReference>
<proteinExistence type="predicted"/>
<feature type="domain" description="Response regulatory" evidence="9">
    <location>
        <begin position="1080"/>
        <end position="1199"/>
    </location>
</feature>
<dbReference type="CDD" id="cd16922">
    <property type="entry name" value="HATPase_EvgS-ArcB-TorS-like"/>
    <property type="match status" value="1"/>
</dbReference>
<evidence type="ECO:0000256" key="7">
    <source>
        <dbReference type="SAM" id="SignalP"/>
    </source>
</evidence>
<dbReference type="InterPro" id="IPR036641">
    <property type="entry name" value="HPT_dom_sf"/>
</dbReference>
<reference evidence="12" key="1">
    <citation type="submission" date="2017-09" db="EMBL/GenBank/DDBJ databases">
        <authorList>
            <person name="Varghese N."/>
            <person name="Submissions S."/>
        </authorList>
    </citation>
    <scope>NUCLEOTIDE SEQUENCE [LARGE SCALE GENOMIC DNA]</scope>
    <source>
        <strain evidence="12">USBA 140</strain>
    </source>
</reference>
<dbReference type="Pfam" id="PF00512">
    <property type="entry name" value="HisKA"/>
    <property type="match status" value="1"/>
</dbReference>
<dbReference type="Gene3D" id="2.60.40.10">
    <property type="entry name" value="Immunoglobulins"/>
    <property type="match status" value="1"/>
</dbReference>
<dbReference type="RefSeq" id="WP_176525131.1">
    <property type="nucleotide sequence ID" value="NZ_OCNJ01000004.1"/>
</dbReference>
<keyword evidence="3 6" id="KW-0597">Phosphoprotein</keyword>
<dbReference type="InterPro" id="IPR011110">
    <property type="entry name" value="Reg_prop"/>
</dbReference>
<keyword evidence="11" id="KW-0418">Kinase</keyword>
<dbReference type="InterPro" id="IPR011006">
    <property type="entry name" value="CheY-like_superfamily"/>
</dbReference>
<dbReference type="PRINTS" id="PR00344">
    <property type="entry name" value="BCTRLSENSOR"/>
</dbReference>
<evidence type="ECO:0000259" key="8">
    <source>
        <dbReference type="PROSITE" id="PS50109"/>
    </source>
</evidence>
<dbReference type="SUPFAM" id="SSF47226">
    <property type="entry name" value="Histidine-containing phosphotransfer domain, HPT domain"/>
    <property type="match status" value="1"/>
</dbReference>
<dbReference type="Gene3D" id="2.130.10.10">
    <property type="entry name" value="YVTN repeat-like/Quinoprotein amine dehydrogenase"/>
    <property type="match status" value="3"/>
</dbReference>
<feature type="chain" id="PRO_5012832110" description="histidine kinase" evidence="7">
    <location>
        <begin position="23"/>
        <end position="1335"/>
    </location>
</feature>
<accession>A0A286GIS3</accession>
<dbReference type="Proteomes" id="UP000219621">
    <property type="component" value="Unassembled WGS sequence"/>
</dbReference>
<gene>
    <name evidence="11" type="ORF">SAMN05421508_104340</name>
</gene>
<dbReference type="EC" id="2.7.13.3" evidence="2"/>
<name>A0A286GIS3_9PROT</name>
<feature type="domain" description="HPt" evidence="10">
    <location>
        <begin position="1219"/>
        <end position="1321"/>
    </location>
</feature>
<keyword evidence="12" id="KW-1185">Reference proteome</keyword>
<evidence type="ECO:0000256" key="6">
    <source>
        <dbReference type="PROSITE-ProRule" id="PRU00169"/>
    </source>
</evidence>
<evidence type="ECO:0000259" key="10">
    <source>
        <dbReference type="PROSITE" id="PS50894"/>
    </source>
</evidence>
<evidence type="ECO:0000256" key="2">
    <source>
        <dbReference type="ARBA" id="ARBA00012438"/>
    </source>
</evidence>
<dbReference type="Pfam" id="PF01627">
    <property type="entry name" value="Hpt"/>
    <property type="match status" value="1"/>
</dbReference>
<dbReference type="InterPro" id="IPR036097">
    <property type="entry name" value="HisK_dim/P_sf"/>
</dbReference>
<dbReference type="GO" id="GO:0005886">
    <property type="term" value="C:plasma membrane"/>
    <property type="evidence" value="ECO:0007669"/>
    <property type="project" value="UniProtKB-SubCell"/>
</dbReference>
<comment type="catalytic activity">
    <reaction evidence="1">
        <text>ATP + protein L-histidine = ADP + protein N-phospho-L-histidine.</text>
        <dbReference type="EC" id="2.7.13.3"/>
    </reaction>
</comment>
<dbReference type="Gene3D" id="3.40.50.2300">
    <property type="match status" value="1"/>
</dbReference>
<dbReference type="Pfam" id="PF07494">
    <property type="entry name" value="Reg_prop"/>
    <property type="match status" value="2"/>
</dbReference>
<dbReference type="Gene3D" id="1.20.120.160">
    <property type="entry name" value="HPT domain"/>
    <property type="match status" value="1"/>
</dbReference>
<dbReference type="PROSITE" id="PS50894">
    <property type="entry name" value="HPT"/>
    <property type="match status" value="1"/>
</dbReference>
<dbReference type="SUPFAM" id="SSF55874">
    <property type="entry name" value="ATPase domain of HSP90 chaperone/DNA topoisomerase II/histidine kinase"/>
    <property type="match status" value="1"/>
</dbReference>
<dbReference type="InterPro" id="IPR013783">
    <property type="entry name" value="Ig-like_fold"/>
</dbReference>